<gene>
    <name evidence="2" type="ORF">RUM44_010253</name>
</gene>
<organism evidence="2 3">
    <name type="scientific">Polyplax serrata</name>
    <name type="common">Common mouse louse</name>
    <dbReference type="NCBI Taxonomy" id="468196"/>
    <lineage>
        <taxon>Eukaryota</taxon>
        <taxon>Metazoa</taxon>
        <taxon>Ecdysozoa</taxon>
        <taxon>Arthropoda</taxon>
        <taxon>Hexapoda</taxon>
        <taxon>Insecta</taxon>
        <taxon>Pterygota</taxon>
        <taxon>Neoptera</taxon>
        <taxon>Paraneoptera</taxon>
        <taxon>Psocodea</taxon>
        <taxon>Troctomorpha</taxon>
        <taxon>Phthiraptera</taxon>
        <taxon>Anoplura</taxon>
        <taxon>Polyplacidae</taxon>
        <taxon>Polyplax</taxon>
    </lineage>
</organism>
<dbReference type="EMBL" id="JAWJWF010000045">
    <property type="protein sequence ID" value="KAK6627774.1"/>
    <property type="molecule type" value="Genomic_DNA"/>
</dbReference>
<evidence type="ECO:0000313" key="2">
    <source>
        <dbReference type="EMBL" id="KAK6627774.1"/>
    </source>
</evidence>
<comment type="caution">
    <text evidence="2">The sequence shown here is derived from an EMBL/GenBank/DDBJ whole genome shotgun (WGS) entry which is preliminary data.</text>
</comment>
<keyword evidence="3" id="KW-1185">Reference proteome</keyword>
<feature type="region of interest" description="Disordered" evidence="1">
    <location>
        <begin position="84"/>
        <end position="121"/>
    </location>
</feature>
<accession>A0ABR1AV16</accession>
<evidence type="ECO:0000313" key="3">
    <source>
        <dbReference type="Proteomes" id="UP001359485"/>
    </source>
</evidence>
<name>A0ABR1AV16_POLSC</name>
<protein>
    <submittedName>
        <fullName evidence="2">Uncharacterized protein</fullName>
    </submittedName>
</protein>
<sequence>MLPQVQQVSLTCATFRLRHPPPSGTRLTPRYAELLVPHQNVNRTNIESGTFLPARPPFTTSWTRKQEVLPFSVFSERTQKQQDMLRKLKEEQSVAEAGEGVPKEVLDQQLSTSFDFSLPPH</sequence>
<evidence type="ECO:0000256" key="1">
    <source>
        <dbReference type="SAM" id="MobiDB-lite"/>
    </source>
</evidence>
<proteinExistence type="predicted"/>
<reference evidence="2 3" key="1">
    <citation type="submission" date="2023-09" db="EMBL/GenBank/DDBJ databases">
        <title>Genomes of two closely related lineages of the louse Polyplax serrata with different host specificities.</title>
        <authorList>
            <person name="Martinu J."/>
            <person name="Tarabai H."/>
            <person name="Stefka J."/>
            <person name="Hypsa V."/>
        </authorList>
    </citation>
    <scope>NUCLEOTIDE SEQUENCE [LARGE SCALE GENOMIC DNA]</scope>
    <source>
        <strain evidence="2">98ZLc_SE</strain>
    </source>
</reference>
<dbReference type="Proteomes" id="UP001359485">
    <property type="component" value="Unassembled WGS sequence"/>
</dbReference>